<evidence type="ECO:0000259" key="2">
    <source>
        <dbReference type="Pfam" id="PF00156"/>
    </source>
</evidence>
<dbReference type="STRING" id="709032.Sulku_0376"/>
<dbReference type="KEGG" id="sku:Sulku_0376"/>
<evidence type="ECO:0000256" key="1">
    <source>
        <dbReference type="ARBA" id="ARBA00008007"/>
    </source>
</evidence>
<dbReference type="PANTHER" id="PTHR47505:SF1">
    <property type="entry name" value="DNA UTILIZATION PROTEIN YHGH"/>
    <property type="match status" value="1"/>
</dbReference>
<feature type="domain" description="Phosphoribosyltransferase" evidence="2">
    <location>
        <begin position="150"/>
        <end position="187"/>
    </location>
</feature>
<dbReference type="EMBL" id="CP002355">
    <property type="protein sequence ID" value="ADR33043.1"/>
    <property type="molecule type" value="Genomic_DNA"/>
</dbReference>
<name>E4TZ44_SULKY</name>
<keyword evidence="3" id="KW-0328">Glycosyltransferase</keyword>
<protein>
    <submittedName>
        <fullName evidence="3">Phosphoribosyltransferase</fullName>
    </submittedName>
</protein>
<dbReference type="HOGENOM" id="CLU_072544_0_0_7"/>
<evidence type="ECO:0000313" key="4">
    <source>
        <dbReference type="Proteomes" id="UP000008721"/>
    </source>
</evidence>
<dbReference type="InterPro" id="IPR029057">
    <property type="entry name" value="PRTase-like"/>
</dbReference>
<dbReference type="CDD" id="cd06223">
    <property type="entry name" value="PRTases_typeI"/>
    <property type="match status" value="1"/>
</dbReference>
<accession>E4TZ44</accession>
<dbReference type="OrthoDB" id="5342812at2"/>
<evidence type="ECO:0000313" key="3">
    <source>
        <dbReference type="EMBL" id="ADR33043.1"/>
    </source>
</evidence>
<keyword evidence="3" id="KW-0808">Transferase</keyword>
<keyword evidence="4" id="KW-1185">Reference proteome</keyword>
<dbReference type="InterPro" id="IPR051910">
    <property type="entry name" value="ComF/GntX_DNA_util-trans"/>
</dbReference>
<dbReference type="AlphaFoldDB" id="E4TZ44"/>
<organism evidence="3 4">
    <name type="scientific">Sulfuricurvum kujiense (strain ATCC BAA-921 / DSM 16994 / JCM 11577 / YK-1)</name>
    <dbReference type="NCBI Taxonomy" id="709032"/>
    <lineage>
        <taxon>Bacteria</taxon>
        <taxon>Pseudomonadati</taxon>
        <taxon>Campylobacterota</taxon>
        <taxon>Epsilonproteobacteria</taxon>
        <taxon>Campylobacterales</taxon>
        <taxon>Sulfurimonadaceae</taxon>
        <taxon>Sulfuricurvum</taxon>
    </lineage>
</organism>
<dbReference type="Proteomes" id="UP000008721">
    <property type="component" value="Chromosome"/>
</dbReference>
<dbReference type="SUPFAM" id="SSF53271">
    <property type="entry name" value="PRTase-like"/>
    <property type="match status" value="1"/>
</dbReference>
<dbReference type="Pfam" id="PF00156">
    <property type="entry name" value="Pribosyltran"/>
    <property type="match status" value="1"/>
</dbReference>
<sequence length="191" mass="21662">MRCMICERFSLSHICSSCQSSLLTPILHKRKILGSIPVYSFYPYNEIEPLLLTKHTDLGYYIYTILAKRSLGAFAREWQYENTVASVGIDDRSESGYSHTAVLNRALKSNNIVPQYGKLRASQHYKYAGKSVEDRLMNPRRFIYTPFSENEVILVDDIVTTGTTLSEAAEVLHTQGKKVILCLTLSDAENK</sequence>
<dbReference type="PANTHER" id="PTHR47505">
    <property type="entry name" value="DNA UTILIZATION PROTEIN YHGH"/>
    <property type="match status" value="1"/>
</dbReference>
<dbReference type="Gene3D" id="3.40.50.2020">
    <property type="match status" value="1"/>
</dbReference>
<dbReference type="eggNOG" id="COG1040">
    <property type="taxonomic scope" value="Bacteria"/>
</dbReference>
<proteinExistence type="inferred from homology"/>
<dbReference type="GO" id="GO:0016757">
    <property type="term" value="F:glycosyltransferase activity"/>
    <property type="evidence" value="ECO:0007669"/>
    <property type="project" value="UniProtKB-KW"/>
</dbReference>
<gene>
    <name evidence="3" type="ordered locus">Sulku_0376</name>
</gene>
<comment type="similarity">
    <text evidence="1">Belongs to the ComF/GntX family.</text>
</comment>
<dbReference type="InterPro" id="IPR000836">
    <property type="entry name" value="PRTase_dom"/>
</dbReference>
<reference evidence="3 4" key="1">
    <citation type="journal article" date="2012" name="Stand. Genomic Sci.">
        <title>Complete genome sequence of the sulfur compounds oxidizing chemolithoautotroph Sulfuricurvum kujiense type strain (YK-1(T)).</title>
        <authorList>
            <person name="Han C."/>
            <person name="Kotsyurbenko O."/>
            <person name="Chertkov O."/>
            <person name="Held B."/>
            <person name="Lapidus A."/>
            <person name="Nolan M."/>
            <person name="Lucas S."/>
            <person name="Hammon N."/>
            <person name="Deshpande S."/>
            <person name="Cheng J.F."/>
            <person name="Tapia R."/>
            <person name="Goodwin L.A."/>
            <person name="Pitluck S."/>
            <person name="Liolios K."/>
            <person name="Pagani I."/>
            <person name="Ivanova N."/>
            <person name="Mavromatis K."/>
            <person name="Mikhailova N."/>
            <person name="Pati A."/>
            <person name="Chen A."/>
            <person name="Palaniappan K."/>
            <person name="Land M."/>
            <person name="Hauser L."/>
            <person name="Chang Y.J."/>
            <person name="Jeffries C.D."/>
            <person name="Brambilla E.M."/>
            <person name="Rohde M."/>
            <person name="Spring S."/>
            <person name="Sikorski J."/>
            <person name="Goker M."/>
            <person name="Woyke T."/>
            <person name="Bristow J."/>
            <person name="Eisen J.A."/>
            <person name="Markowitz V."/>
            <person name="Hugenholtz P."/>
            <person name="Kyrpides N.C."/>
            <person name="Klenk H.P."/>
            <person name="Detter J.C."/>
        </authorList>
    </citation>
    <scope>NUCLEOTIDE SEQUENCE [LARGE SCALE GENOMIC DNA]</scope>
    <source>
        <strain evidence="4">ATCC BAA-921 / DSM 16994 / JCM 11577 / YK-1</strain>
    </source>
</reference>